<dbReference type="EMBL" id="SOAU01000001">
    <property type="protein sequence ID" value="TDT17674.1"/>
    <property type="molecule type" value="Genomic_DNA"/>
</dbReference>
<dbReference type="OrthoDB" id="3959640at2"/>
<dbReference type="PANTHER" id="PTHR47585">
    <property type="match status" value="1"/>
</dbReference>
<evidence type="ECO:0000256" key="1">
    <source>
        <dbReference type="SAM" id="MobiDB-lite"/>
    </source>
</evidence>
<dbReference type="PANTHER" id="PTHR47585:SF1">
    <property type="entry name" value="DUF1446 DOMAIN-CONTAINING PROTEIN"/>
    <property type="match status" value="1"/>
</dbReference>
<feature type="domain" description="Acyclic terpene utilisation N-terminal" evidence="2">
    <location>
        <begin position="5"/>
        <end position="444"/>
    </location>
</feature>
<dbReference type="Pfam" id="PF07287">
    <property type="entry name" value="AtuA"/>
    <property type="match status" value="1"/>
</dbReference>
<gene>
    <name evidence="4" type="ORF">BDK89_3285</name>
</gene>
<evidence type="ECO:0000313" key="5">
    <source>
        <dbReference type="Proteomes" id="UP000294558"/>
    </source>
</evidence>
<feature type="compositionally biased region" description="Polar residues" evidence="1">
    <location>
        <begin position="449"/>
        <end position="460"/>
    </location>
</feature>
<proteinExistence type="predicted"/>
<sequence length="594" mass="62740">MTRPVRIANCSGFFGDRLSGAEEMVEGGPIDVLTGDWLAELTMLILSRIRTKRPGGGFASTFVTQMDQVMGRCLDRGIKVVSNAGGLDPAGCAEAVHEVADRLGLSPTIAYVDGDDLMPRLGDLAASGAIRPFDDGVAEQIGDLDQALTANAYLGCWGIVDALDRGADIVITGRVTDAAVTCGPAAWHHGWRRDDWDALAGAVVAGHVIECSAQATGGNYSFFTEVPGMERLGFPWAEIAADGSCVIGKHDDTGGQVSIGTVTSQLLYEIGGPRYLGPDVTARFDTIALEQVEPDRVRISGTTGEPPPPTLKVATNELGGYRNSVAIALTGLDIEAKAEVVEAAFWRACPFGPDDFASVDTRLIRTDHDDPTSNEAATAQLRITVKDPDERKVGRAFSNAFVETALASIPGLYGLGGGPSAASPYGVYRPATVPADLVPAYVHVSGETHQIDSSAPSTGSDQAEPDADHAADAAPPAPFRPAGDTKRVPLGSIVGARSGDKGGNANVGVFTRSDAAYDWLTGYLTVERLRELLPETADLHIDRYDLPNIRSINFMVRGLLQEGVAASTRIDAQAKSLGEWLRARYVDVPAELLT</sequence>
<protein>
    <submittedName>
        <fullName evidence="4">Uncharacterized protein DUF1446</fullName>
    </submittedName>
</protein>
<feature type="region of interest" description="Disordered" evidence="1">
    <location>
        <begin position="449"/>
        <end position="495"/>
    </location>
</feature>
<evidence type="ECO:0000313" key="4">
    <source>
        <dbReference type="EMBL" id="TDT17674.1"/>
    </source>
</evidence>
<comment type="caution">
    <text evidence="4">The sequence shown here is derived from an EMBL/GenBank/DDBJ whole genome shotgun (WGS) entry which is preliminary data.</text>
</comment>
<organism evidence="4 5">
    <name type="scientific">Ilumatobacter fluminis</name>
    <dbReference type="NCBI Taxonomy" id="467091"/>
    <lineage>
        <taxon>Bacteria</taxon>
        <taxon>Bacillati</taxon>
        <taxon>Actinomycetota</taxon>
        <taxon>Acidimicrobiia</taxon>
        <taxon>Acidimicrobiales</taxon>
        <taxon>Ilumatobacteraceae</taxon>
        <taxon>Ilumatobacter</taxon>
    </lineage>
</organism>
<dbReference type="Proteomes" id="UP000294558">
    <property type="component" value="Unassembled WGS sequence"/>
</dbReference>
<dbReference type="InterPro" id="IPR010839">
    <property type="entry name" value="AtuA_N"/>
</dbReference>
<evidence type="ECO:0000259" key="2">
    <source>
        <dbReference type="Pfam" id="PF07287"/>
    </source>
</evidence>
<reference evidence="4 5" key="1">
    <citation type="submission" date="2019-03" db="EMBL/GenBank/DDBJ databases">
        <title>Sequencing the genomes of 1000 actinobacteria strains.</title>
        <authorList>
            <person name="Klenk H.-P."/>
        </authorList>
    </citation>
    <scope>NUCLEOTIDE SEQUENCE [LARGE SCALE GENOMIC DNA]</scope>
    <source>
        <strain evidence="4 5">DSM 18936</strain>
    </source>
</reference>
<name>A0A4R7I364_9ACTN</name>
<accession>A0A4R7I364</accession>
<feature type="domain" description="AtuA-like ferredoxin-fold" evidence="3">
    <location>
        <begin position="489"/>
        <end position="583"/>
    </location>
</feature>
<dbReference type="Pfam" id="PF23544">
    <property type="entry name" value="AtuA_ferredoxin"/>
    <property type="match status" value="1"/>
</dbReference>
<keyword evidence="5" id="KW-1185">Reference proteome</keyword>
<dbReference type="AlphaFoldDB" id="A0A4R7I364"/>
<dbReference type="RefSeq" id="WP_133869948.1">
    <property type="nucleotide sequence ID" value="NZ_SOAU01000001.1"/>
</dbReference>
<dbReference type="InterPro" id="IPR056362">
    <property type="entry name" value="AtuA-like_ferredoxin_dom"/>
</dbReference>
<evidence type="ECO:0000259" key="3">
    <source>
        <dbReference type="Pfam" id="PF23544"/>
    </source>
</evidence>